<sequence>MTVAGELEDINQVRIVKLQPRPFDDSKARQRYIYPTPPVSWFLTLIYGATISGCTIDGEGNENAPREGSYSFFPERDLPDGYELRLDAYKAAWSKCLNRIQEIIRALHSPVVDSVIDQVENAYSDELPGLPYPEIPVITVNSSSTSSSLFDEIASRLECDDLFEDSSGNYVTHIFPGECPNIMSTMKTLVSGFVTRLPSSQYGEIKRKPTTSLAIYDISLLEVWYEAVREARGDGEEQIHLVVMLHDFEQFEPAVIQDLFEICSLSIRRLPLVFVLALASPPSPSYLHATYPRSTLSLLRVRNCSLPSSEDALHEILLKTFFDPEFDPDVMIGPATIEFLTDFYTRHSPSLDTIISILQLVHMKHFEEPLTLLVSERFLPDAMELLPQPDSFPFLDSIFTRVHHSSLIPSVDHSTRWRNEHLDSLLDAVDSARYKYRRQAKILRVAFQLVLGIRRFMLRQGYKSAEGDRTLSEMMCLAIRGRFGKQCSYLCIMVKKLAVGRLDNLLDDLADFFQGLPEDICKDGEEVLLQIENARSLVEQVNDPSSSTLDIATQLGDSLSAYLQTRLVSLEESPLWDIWYTGSTPFPSELINPSLRASMFSGLLNPQDYARRSSENGIQDGDDRLLDLPDTSVMFKGYLESGKMINVFDWFESFAFEVDAQRERLKKRRSSQGERRSPSKAKGKQKQLDLGVNEEGEESEEELWKLEVQARFVRALHELDYVGLIKHTGRKADHVLRTVFDPPE</sequence>
<protein>
    <submittedName>
        <fullName evidence="1">Uncharacterized protein</fullName>
    </submittedName>
</protein>
<name>A0ACB8BUH5_9AGAM</name>
<dbReference type="EMBL" id="MU266348">
    <property type="protein sequence ID" value="KAH7928820.1"/>
    <property type="molecule type" value="Genomic_DNA"/>
</dbReference>
<reference evidence="1" key="1">
    <citation type="journal article" date="2021" name="New Phytol.">
        <title>Evolutionary innovations through gain and loss of genes in the ectomycorrhizal Boletales.</title>
        <authorList>
            <person name="Wu G."/>
            <person name="Miyauchi S."/>
            <person name="Morin E."/>
            <person name="Kuo A."/>
            <person name="Drula E."/>
            <person name="Varga T."/>
            <person name="Kohler A."/>
            <person name="Feng B."/>
            <person name="Cao Y."/>
            <person name="Lipzen A."/>
            <person name="Daum C."/>
            <person name="Hundley H."/>
            <person name="Pangilinan J."/>
            <person name="Johnson J."/>
            <person name="Barry K."/>
            <person name="LaButti K."/>
            <person name="Ng V."/>
            <person name="Ahrendt S."/>
            <person name="Min B."/>
            <person name="Choi I.G."/>
            <person name="Park H."/>
            <person name="Plett J.M."/>
            <person name="Magnuson J."/>
            <person name="Spatafora J.W."/>
            <person name="Nagy L.G."/>
            <person name="Henrissat B."/>
            <person name="Grigoriev I.V."/>
            <person name="Yang Z.L."/>
            <person name="Xu J."/>
            <person name="Martin F.M."/>
        </authorList>
    </citation>
    <scope>NUCLEOTIDE SEQUENCE</scope>
    <source>
        <strain evidence="1">KUC20120723A-06</strain>
    </source>
</reference>
<evidence type="ECO:0000313" key="1">
    <source>
        <dbReference type="EMBL" id="KAH7928820.1"/>
    </source>
</evidence>
<keyword evidence="2" id="KW-1185">Reference proteome</keyword>
<accession>A0ACB8BUH5</accession>
<gene>
    <name evidence="1" type="ORF">BV22DRAFT_1126185</name>
</gene>
<comment type="caution">
    <text evidence="1">The sequence shown here is derived from an EMBL/GenBank/DDBJ whole genome shotgun (WGS) entry which is preliminary data.</text>
</comment>
<proteinExistence type="predicted"/>
<organism evidence="1 2">
    <name type="scientific">Leucogyrophana mollusca</name>
    <dbReference type="NCBI Taxonomy" id="85980"/>
    <lineage>
        <taxon>Eukaryota</taxon>
        <taxon>Fungi</taxon>
        <taxon>Dikarya</taxon>
        <taxon>Basidiomycota</taxon>
        <taxon>Agaricomycotina</taxon>
        <taxon>Agaricomycetes</taxon>
        <taxon>Agaricomycetidae</taxon>
        <taxon>Boletales</taxon>
        <taxon>Boletales incertae sedis</taxon>
        <taxon>Leucogyrophana</taxon>
    </lineage>
</organism>
<evidence type="ECO:0000313" key="2">
    <source>
        <dbReference type="Proteomes" id="UP000790709"/>
    </source>
</evidence>
<dbReference type="Proteomes" id="UP000790709">
    <property type="component" value="Unassembled WGS sequence"/>
</dbReference>